<proteinExistence type="predicted"/>
<organism evidence="2 3">
    <name type="scientific">Oreochromis aureus</name>
    <name type="common">Israeli tilapia</name>
    <name type="synonym">Chromis aureus</name>
    <dbReference type="NCBI Taxonomy" id="47969"/>
    <lineage>
        <taxon>Eukaryota</taxon>
        <taxon>Metazoa</taxon>
        <taxon>Chordata</taxon>
        <taxon>Craniata</taxon>
        <taxon>Vertebrata</taxon>
        <taxon>Euteleostomi</taxon>
        <taxon>Actinopterygii</taxon>
        <taxon>Neopterygii</taxon>
        <taxon>Teleostei</taxon>
        <taxon>Neoteleostei</taxon>
        <taxon>Acanthomorphata</taxon>
        <taxon>Ovalentaria</taxon>
        <taxon>Cichlomorphae</taxon>
        <taxon>Cichliformes</taxon>
        <taxon>Cichlidae</taxon>
        <taxon>African cichlids</taxon>
        <taxon>Pseudocrenilabrinae</taxon>
        <taxon>Oreochromini</taxon>
        <taxon>Oreochromis</taxon>
    </lineage>
</organism>
<dbReference type="GO" id="GO:0051959">
    <property type="term" value="F:dynein light intermediate chain binding"/>
    <property type="evidence" value="ECO:0007669"/>
    <property type="project" value="InterPro"/>
</dbReference>
<feature type="domain" description="Dynein heavy chain C-terminal" evidence="1">
    <location>
        <begin position="53"/>
        <end position="164"/>
    </location>
</feature>
<dbReference type="Gene3D" id="1.20.1270.280">
    <property type="match status" value="1"/>
</dbReference>
<evidence type="ECO:0000259" key="1">
    <source>
        <dbReference type="Pfam" id="PF18199"/>
    </source>
</evidence>
<reference evidence="2" key="3">
    <citation type="submission" date="2025-09" db="UniProtKB">
        <authorList>
            <consortium name="Ensembl"/>
        </authorList>
    </citation>
    <scope>IDENTIFICATION</scope>
</reference>
<evidence type="ECO:0000313" key="2">
    <source>
        <dbReference type="Ensembl" id="ENSOABP00000061522.1"/>
    </source>
</evidence>
<accession>A0AAZ1X1F8</accession>
<sequence length="189" mass="21000">IASPARTHANRSLPALTGRKGTPFSGWGLPVLWEAWSSHRCLPGSPKRTGPPAYASLKPLASWVSDLLQRINFLQRWISNGIPPAFWISGFFFPQAFLTGTLQNYARRSGTSIDTIGFDFEVLVKSVSEITEIPDTGCYIHGPFLEGARWDNKAGQLTESQLKTSSLRDLCMPYLQDTHTSCQIYNQVP</sequence>
<keyword evidence="3" id="KW-1185">Reference proteome</keyword>
<dbReference type="Ensembl" id="ENSOABT00000070292.1">
    <property type="protein sequence ID" value="ENSOABP00000061522.1"/>
    <property type="gene ID" value="ENSOABG00000000823.2"/>
</dbReference>
<protein>
    <recommendedName>
        <fullName evidence="1">Dynein heavy chain C-terminal domain-containing protein</fullName>
    </recommendedName>
</protein>
<dbReference type="Gene3D" id="3.10.490.20">
    <property type="match status" value="1"/>
</dbReference>
<dbReference type="PANTHER" id="PTHR22878">
    <property type="entry name" value="DYNEIN HEAVY CHAIN 6, AXONEMAL-LIKE-RELATED"/>
    <property type="match status" value="1"/>
</dbReference>
<dbReference type="GO" id="GO:0045505">
    <property type="term" value="F:dynein intermediate chain binding"/>
    <property type="evidence" value="ECO:0007669"/>
    <property type="project" value="InterPro"/>
</dbReference>
<dbReference type="InterPro" id="IPR041228">
    <property type="entry name" value="Dynein_C"/>
</dbReference>
<dbReference type="AlphaFoldDB" id="A0AAZ1X1F8"/>
<dbReference type="Pfam" id="PF18199">
    <property type="entry name" value="Dynein_C"/>
    <property type="match status" value="1"/>
</dbReference>
<evidence type="ECO:0000313" key="3">
    <source>
        <dbReference type="Proteomes" id="UP000472276"/>
    </source>
</evidence>
<dbReference type="InterPro" id="IPR043160">
    <property type="entry name" value="Dynein_C_barrel"/>
</dbReference>
<dbReference type="PANTHER" id="PTHR22878:SF73">
    <property type="entry name" value="DYNEIN AXONEMAL HEAVY CHAIN 1"/>
    <property type="match status" value="1"/>
</dbReference>
<dbReference type="Proteomes" id="UP000472276">
    <property type="component" value="Unassembled WGS sequence"/>
</dbReference>
<dbReference type="GO" id="GO:0007018">
    <property type="term" value="P:microtubule-based movement"/>
    <property type="evidence" value="ECO:0007669"/>
    <property type="project" value="InterPro"/>
</dbReference>
<dbReference type="GO" id="GO:0030286">
    <property type="term" value="C:dynein complex"/>
    <property type="evidence" value="ECO:0007669"/>
    <property type="project" value="InterPro"/>
</dbReference>
<dbReference type="InterPro" id="IPR026983">
    <property type="entry name" value="DHC"/>
</dbReference>
<reference evidence="2" key="2">
    <citation type="submission" date="2025-08" db="UniProtKB">
        <authorList>
            <consortium name="Ensembl"/>
        </authorList>
    </citation>
    <scope>IDENTIFICATION</scope>
</reference>
<name>A0AAZ1X1F8_OREAU</name>
<reference evidence="3" key="1">
    <citation type="submission" date="2020-03" db="EMBL/GenBank/DDBJ databases">
        <title>Evolution of repeat sequences and sex chromosomes of tilapia species revealed by chromosome-level genomes.</title>
        <authorList>
            <person name="Xu L."/>
            <person name="Tao W."/>
            <person name="Wang D."/>
            <person name="Zhou Q."/>
        </authorList>
    </citation>
    <scope>NUCLEOTIDE SEQUENCE [LARGE SCALE GENOMIC DNA]</scope>
    <source>
        <strain evidence="3">Israel</strain>
    </source>
</reference>